<feature type="transmembrane region" description="Helical" evidence="1">
    <location>
        <begin position="80"/>
        <end position="97"/>
    </location>
</feature>
<organism evidence="2 3">
    <name type="scientific">Sulfurivirga caldicuralii</name>
    <dbReference type="NCBI Taxonomy" id="364032"/>
    <lineage>
        <taxon>Bacteria</taxon>
        <taxon>Pseudomonadati</taxon>
        <taxon>Pseudomonadota</taxon>
        <taxon>Gammaproteobacteria</taxon>
        <taxon>Thiotrichales</taxon>
        <taxon>Piscirickettsiaceae</taxon>
        <taxon>Sulfurivirga</taxon>
    </lineage>
</organism>
<dbReference type="Pfam" id="PF10993">
    <property type="entry name" value="DUF2818"/>
    <property type="match status" value="1"/>
</dbReference>
<evidence type="ECO:0000313" key="3">
    <source>
        <dbReference type="Proteomes" id="UP000198461"/>
    </source>
</evidence>
<feature type="transmembrane region" description="Helical" evidence="1">
    <location>
        <begin position="6"/>
        <end position="24"/>
    </location>
</feature>
<keyword evidence="3" id="KW-1185">Reference proteome</keyword>
<dbReference type="InterPro" id="IPR016768">
    <property type="entry name" value="UCP019883"/>
</dbReference>
<dbReference type="EMBL" id="FSRE01000002">
    <property type="protein sequence ID" value="SIN86584.1"/>
    <property type="molecule type" value="Genomic_DNA"/>
</dbReference>
<proteinExistence type="predicted"/>
<gene>
    <name evidence="2" type="ORF">SAMN05443662_0775</name>
</gene>
<keyword evidence="1" id="KW-0472">Membrane</keyword>
<keyword evidence="1" id="KW-0812">Transmembrane</keyword>
<feature type="transmembrane region" description="Helical" evidence="1">
    <location>
        <begin position="39"/>
        <end position="60"/>
    </location>
</feature>
<protein>
    <recommendedName>
        <fullName evidence="4">DUF2818 domain-containing protein</fullName>
    </recommendedName>
</protein>
<evidence type="ECO:0000256" key="1">
    <source>
        <dbReference type="SAM" id="Phobius"/>
    </source>
</evidence>
<keyword evidence="1" id="KW-1133">Transmembrane helix</keyword>
<dbReference type="AlphaFoldDB" id="A0A1N6EUE7"/>
<evidence type="ECO:0000313" key="2">
    <source>
        <dbReference type="EMBL" id="SIN86584.1"/>
    </source>
</evidence>
<dbReference type="RefSeq" id="WP_074201080.1">
    <property type="nucleotide sequence ID" value="NZ_FSRE01000002.1"/>
</dbReference>
<reference evidence="2 3" key="1">
    <citation type="submission" date="2016-11" db="EMBL/GenBank/DDBJ databases">
        <authorList>
            <person name="Jaros S."/>
            <person name="Januszkiewicz K."/>
            <person name="Wedrychowicz H."/>
        </authorList>
    </citation>
    <scope>NUCLEOTIDE SEQUENCE [LARGE SCALE GENOMIC DNA]</scope>
    <source>
        <strain evidence="2 3">DSM 17737</strain>
    </source>
</reference>
<dbReference type="Proteomes" id="UP000198461">
    <property type="component" value="Unassembled WGS sequence"/>
</dbReference>
<dbReference type="STRING" id="364032.SAMN05443662_0775"/>
<evidence type="ECO:0008006" key="4">
    <source>
        <dbReference type="Google" id="ProtNLM"/>
    </source>
</evidence>
<name>A0A1N6EUE7_9GAMM</name>
<accession>A0A1N6EUE7</accession>
<sequence>MNLELAISLLIVLALILANLPWLMRDRVFLVFSRHDKPFWLGLLEWGVYYALSMTLARFVEWRVMGNLSEQGWEFWTTTFFLFMIFAFPGFIVRYNLSRYLQAARS</sequence>
<dbReference type="OrthoDB" id="5785537at2"/>